<dbReference type="OrthoDB" id="1683373at2759"/>
<organism evidence="7 8">
    <name type="scientific">Talaromyces islandicus</name>
    <name type="common">Penicillium islandicum</name>
    <dbReference type="NCBI Taxonomy" id="28573"/>
    <lineage>
        <taxon>Eukaryota</taxon>
        <taxon>Fungi</taxon>
        <taxon>Dikarya</taxon>
        <taxon>Ascomycota</taxon>
        <taxon>Pezizomycotina</taxon>
        <taxon>Eurotiomycetes</taxon>
        <taxon>Eurotiomycetidae</taxon>
        <taxon>Eurotiales</taxon>
        <taxon>Trichocomaceae</taxon>
        <taxon>Talaromyces</taxon>
        <taxon>Talaromyces sect. Islandici</taxon>
    </lineage>
</organism>
<name>A0A0U1LMM2_TALIS</name>
<evidence type="ECO:0000256" key="4">
    <source>
        <dbReference type="ARBA" id="ARBA00054143"/>
    </source>
</evidence>
<gene>
    <name evidence="7" type="ORF">PISL3812_01616</name>
</gene>
<dbReference type="Proteomes" id="UP000054383">
    <property type="component" value="Unassembled WGS sequence"/>
</dbReference>
<dbReference type="GO" id="GO:0007266">
    <property type="term" value="P:Rho protein signal transduction"/>
    <property type="evidence" value="ECO:0007669"/>
    <property type="project" value="EnsemblFungi"/>
</dbReference>
<dbReference type="GO" id="GO:0016020">
    <property type="term" value="C:membrane"/>
    <property type="evidence" value="ECO:0007669"/>
    <property type="project" value="TreeGrafter"/>
</dbReference>
<evidence type="ECO:0000313" key="8">
    <source>
        <dbReference type="Proteomes" id="UP000054383"/>
    </source>
</evidence>
<reference evidence="7 8" key="1">
    <citation type="submission" date="2015-04" db="EMBL/GenBank/DDBJ databases">
        <authorList>
            <person name="Syromyatnikov M.Y."/>
            <person name="Popov V.N."/>
        </authorList>
    </citation>
    <scope>NUCLEOTIDE SEQUENCE [LARGE SCALE GENOMIC DNA]</scope>
    <source>
        <strain evidence="7">WF-38-12</strain>
    </source>
</reference>
<comment type="subcellular location">
    <subcellularLocation>
        <location evidence="1">Cytoplasm</location>
    </subcellularLocation>
</comment>
<dbReference type="GO" id="GO:0007015">
    <property type="term" value="P:actin filament organization"/>
    <property type="evidence" value="ECO:0007669"/>
    <property type="project" value="EnsemblFungi"/>
</dbReference>
<accession>A0A0U1LMM2</accession>
<dbReference type="AlphaFoldDB" id="A0A0U1LMM2"/>
<comment type="function">
    <text evidence="4">Regulates the GDP/GTP exchange reaction of the Rho proteins by inhibiting the dissociation of GDP from them, and the subsequent binding of GTP to them.</text>
</comment>
<feature type="region of interest" description="Disordered" evidence="6">
    <location>
        <begin position="1"/>
        <end position="20"/>
    </location>
</feature>
<dbReference type="GO" id="GO:0005829">
    <property type="term" value="C:cytosol"/>
    <property type="evidence" value="ECO:0007669"/>
    <property type="project" value="EnsemblFungi"/>
</dbReference>
<dbReference type="InterPro" id="IPR024792">
    <property type="entry name" value="RhoGDI_dom_sf"/>
</dbReference>
<evidence type="ECO:0000256" key="2">
    <source>
        <dbReference type="ARBA" id="ARBA00009758"/>
    </source>
</evidence>
<dbReference type="GO" id="GO:0005934">
    <property type="term" value="C:cellular bud tip"/>
    <property type="evidence" value="ECO:0007669"/>
    <property type="project" value="EnsemblFungi"/>
</dbReference>
<protein>
    <recommendedName>
        <fullName evidence="5">Rho GDP-dissociation inhibitor</fullName>
    </recommendedName>
</protein>
<dbReference type="STRING" id="28573.A0A0U1LMM2"/>
<proteinExistence type="inferred from homology"/>
<keyword evidence="3" id="KW-0963">Cytoplasm</keyword>
<dbReference type="GO" id="GO:0005094">
    <property type="term" value="F:Rho GDP-dissociation inhibitor activity"/>
    <property type="evidence" value="ECO:0007669"/>
    <property type="project" value="EnsemblFungi"/>
</dbReference>
<dbReference type="Gene3D" id="2.70.50.30">
    <property type="entry name" value="Coagulation Factor XIII, subunit A, domain 1"/>
    <property type="match status" value="1"/>
</dbReference>
<dbReference type="OMA" id="YKPTAAK"/>
<sequence length="199" mass="22399">MPEHDDELATSQTEGFKVGEKKTIEEYKNLDQNDESLNRWKASLGLNTGDPIGDPNDPRKCIIKSLAIEAPGRADITLDLTGADALESLKDKPFTIKEGAKFYTKVEFAVNHDVLSGLKYVHVVKRKGITVTKDEEMLGSYAPSTTDKPTYTKRFHEEEAPSGMLARGSYSVRSRFIDDDKQVHLEFQWSFNIAKDWAN</sequence>
<dbReference type="GO" id="GO:0005935">
    <property type="term" value="C:cellular bud neck"/>
    <property type="evidence" value="ECO:0007669"/>
    <property type="project" value="EnsemblFungi"/>
</dbReference>
<dbReference type="PRINTS" id="PR00492">
    <property type="entry name" value="RHOGDI"/>
</dbReference>
<dbReference type="PANTHER" id="PTHR10980">
    <property type="entry name" value="RHO GDP-DISSOCIATION INHIBITOR"/>
    <property type="match status" value="1"/>
</dbReference>
<comment type="similarity">
    <text evidence="2">Belongs to the Rho GDI family.</text>
</comment>
<dbReference type="FunFam" id="2.70.50.30:FF:000001">
    <property type="entry name" value="Rho GDP-dissociation inhibitor 1"/>
    <property type="match status" value="1"/>
</dbReference>
<dbReference type="InterPro" id="IPR014756">
    <property type="entry name" value="Ig_E-set"/>
</dbReference>
<evidence type="ECO:0000256" key="1">
    <source>
        <dbReference type="ARBA" id="ARBA00004496"/>
    </source>
</evidence>
<dbReference type="PANTHER" id="PTHR10980:SF3">
    <property type="entry name" value="LD16419P"/>
    <property type="match status" value="1"/>
</dbReference>
<evidence type="ECO:0000313" key="7">
    <source>
        <dbReference type="EMBL" id="CRG84318.1"/>
    </source>
</evidence>
<evidence type="ECO:0000256" key="5">
    <source>
        <dbReference type="ARBA" id="ARBA00071407"/>
    </source>
</evidence>
<keyword evidence="8" id="KW-1185">Reference proteome</keyword>
<dbReference type="Pfam" id="PF02115">
    <property type="entry name" value="Rho_GDI"/>
    <property type="match status" value="1"/>
</dbReference>
<dbReference type="GO" id="GO:0032889">
    <property type="term" value="P:regulation of vacuole fusion, non-autophagic"/>
    <property type="evidence" value="ECO:0007669"/>
    <property type="project" value="EnsemblFungi"/>
</dbReference>
<dbReference type="EMBL" id="CVMT01000001">
    <property type="protein sequence ID" value="CRG84318.1"/>
    <property type="molecule type" value="Genomic_DNA"/>
</dbReference>
<evidence type="ECO:0000256" key="3">
    <source>
        <dbReference type="ARBA" id="ARBA00022490"/>
    </source>
</evidence>
<dbReference type="SUPFAM" id="SSF81296">
    <property type="entry name" value="E set domains"/>
    <property type="match status" value="1"/>
</dbReference>
<evidence type="ECO:0000256" key="6">
    <source>
        <dbReference type="SAM" id="MobiDB-lite"/>
    </source>
</evidence>
<dbReference type="InterPro" id="IPR000406">
    <property type="entry name" value="Rho_GDI"/>
</dbReference>